<gene>
    <name evidence="2" type="ORF">AB0C36_24005</name>
</gene>
<protein>
    <submittedName>
        <fullName evidence="2">Helix-turn-helix transcriptional regulator</fullName>
    </submittedName>
</protein>
<evidence type="ECO:0000313" key="2">
    <source>
        <dbReference type="EMBL" id="MEU8136562.1"/>
    </source>
</evidence>
<dbReference type="InterPro" id="IPR001387">
    <property type="entry name" value="Cro/C1-type_HTH"/>
</dbReference>
<dbReference type="RefSeq" id="WP_358357199.1">
    <property type="nucleotide sequence ID" value="NZ_JBEZFP010000066.1"/>
</dbReference>
<evidence type="ECO:0000259" key="1">
    <source>
        <dbReference type="PROSITE" id="PS50943"/>
    </source>
</evidence>
<evidence type="ECO:0000313" key="3">
    <source>
        <dbReference type="Proteomes" id="UP001551482"/>
    </source>
</evidence>
<dbReference type="CDD" id="cd00093">
    <property type="entry name" value="HTH_XRE"/>
    <property type="match status" value="1"/>
</dbReference>
<comment type="caution">
    <text evidence="2">The sequence shown here is derived from an EMBL/GenBank/DDBJ whole genome shotgun (WGS) entry which is preliminary data.</text>
</comment>
<keyword evidence="3" id="KW-1185">Reference proteome</keyword>
<dbReference type="PROSITE" id="PS50943">
    <property type="entry name" value="HTH_CROC1"/>
    <property type="match status" value="1"/>
</dbReference>
<dbReference type="EMBL" id="JBEZFP010000066">
    <property type="protein sequence ID" value="MEU8136562.1"/>
    <property type="molecule type" value="Genomic_DNA"/>
</dbReference>
<proteinExistence type="predicted"/>
<organism evidence="2 3">
    <name type="scientific">Streptodolium elevatio</name>
    <dbReference type="NCBI Taxonomy" id="3157996"/>
    <lineage>
        <taxon>Bacteria</taxon>
        <taxon>Bacillati</taxon>
        <taxon>Actinomycetota</taxon>
        <taxon>Actinomycetes</taxon>
        <taxon>Kitasatosporales</taxon>
        <taxon>Streptomycetaceae</taxon>
        <taxon>Streptodolium</taxon>
    </lineage>
</organism>
<sequence length="318" mass="36441">MDSSKPEQSFRRMERSAHDIRLAGLRREAPIGEVVDNILVALPEVHPLEAHRWANGWNRRELSTRIDMVYEAEGLRPPGIADAELFRWERGKRRPNEERIDVLCKVYGTRPDRLGFGRDYSGVVLGHLEQAGLVDLFPRTAAESKADLVGRLSAATKRITMFGLTRNFYAAEAMLPLFEHKAAKGIPVQIFIMDPHCDSRRDRYRLEPAEAAMEDPDRYTREILRPLAEAAARVGNIEIYLYNFPCSFAMEEIDNCIRVMLYGHGKRGTDGPILAFQEGTEYHTYFAEQLRWVERLAAADPIPEPWRSKGIEVRRYLG</sequence>
<reference evidence="2 3" key="1">
    <citation type="submission" date="2024-06" db="EMBL/GenBank/DDBJ databases">
        <title>The Natural Products Discovery Center: Release of the First 8490 Sequenced Strains for Exploring Actinobacteria Biosynthetic Diversity.</title>
        <authorList>
            <person name="Kalkreuter E."/>
            <person name="Kautsar S.A."/>
            <person name="Yang D."/>
            <person name="Bader C.D."/>
            <person name="Teijaro C.N."/>
            <person name="Fluegel L."/>
            <person name="Davis C.M."/>
            <person name="Simpson J.R."/>
            <person name="Lauterbach L."/>
            <person name="Steele A.D."/>
            <person name="Gui C."/>
            <person name="Meng S."/>
            <person name="Li G."/>
            <person name="Viehrig K."/>
            <person name="Ye F."/>
            <person name="Su P."/>
            <person name="Kiefer A.F."/>
            <person name="Nichols A."/>
            <person name="Cepeda A.J."/>
            <person name="Yan W."/>
            <person name="Fan B."/>
            <person name="Jiang Y."/>
            <person name="Adhikari A."/>
            <person name="Zheng C.-J."/>
            <person name="Schuster L."/>
            <person name="Cowan T.M."/>
            <person name="Smanski M.J."/>
            <person name="Chevrette M.G."/>
            <person name="De Carvalho L.P.S."/>
            <person name="Shen B."/>
        </authorList>
    </citation>
    <scope>NUCLEOTIDE SEQUENCE [LARGE SCALE GENOMIC DNA]</scope>
    <source>
        <strain evidence="2 3">NPDC048946</strain>
    </source>
</reference>
<accession>A0ABV3DLD9</accession>
<dbReference type="Proteomes" id="UP001551482">
    <property type="component" value="Unassembled WGS sequence"/>
</dbReference>
<feature type="domain" description="HTH cro/C1-type" evidence="1">
    <location>
        <begin position="87"/>
        <end position="114"/>
    </location>
</feature>
<name>A0ABV3DLD9_9ACTN</name>